<dbReference type="KEGG" id="btrm:SAMEA390648703111"/>
<dbReference type="STRING" id="123899.SAMEA3906487_03111"/>
<dbReference type="EMBL" id="LT546645">
    <property type="protein sequence ID" value="SAI72242.1"/>
    <property type="molecule type" value="Genomic_DNA"/>
</dbReference>
<dbReference type="GeneID" id="56589646"/>
<name>A0A157QBK7_9BORD</name>
<evidence type="ECO:0000313" key="2">
    <source>
        <dbReference type="Proteomes" id="UP000076825"/>
    </source>
</evidence>
<protein>
    <submittedName>
        <fullName evidence="1">Domain of uncharacterized function (DUF1833)</fullName>
    </submittedName>
</protein>
<evidence type="ECO:0000313" key="1">
    <source>
        <dbReference type="EMBL" id="SAI72242.1"/>
    </source>
</evidence>
<organism evidence="1 2">
    <name type="scientific">Bordetella trematum</name>
    <dbReference type="NCBI Taxonomy" id="123899"/>
    <lineage>
        <taxon>Bacteria</taxon>
        <taxon>Pseudomonadati</taxon>
        <taxon>Pseudomonadota</taxon>
        <taxon>Betaproteobacteria</taxon>
        <taxon>Burkholderiales</taxon>
        <taxon>Alcaligenaceae</taxon>
        <taxon>Bordetella</taxon>
    </lineage>
</organism>
<dbReference type="OrthoDB" id="8636602at2"/>
<dbReference type="PATRIC" id="fig|123899.6.peg.3105"/>
<accession>A0A157QBK7</accession>
<dbReference type="Pfam" id="PF08875">
    <property type="entry name" value="DUF1833"/>
    <property type="match status" value="1"/>
</dbReference>
<keyword evidence="2" id="KW-1185">Reference proteome</keyword>
<dbReference type="InterPro" id="IPR014974">
    <property type="entry name" value="DUF1833"/>
</dbReference>
<gene>
    <name evidence="1" type="ORF">SAMEA3906487_03111</name>
</gene>
<reference evidence="1 2" key="1">
    <citation type="submission" date="2016-04" db="EMBL/GenBank/DDBJ databases">
        <authorList>
            <consortium name="Pathogen Informatics"/>
        </authorList>
    </citation>
    <scope>NUCLEOTIDE SEQUENCE [LARGE SCALE GENOMIC DNA]</scope>
    <source>
        <strain evidence="1 2">H044680328</strain>
    </source>
</reference>
<dbReference type="RefSeq" id="WP_063492220.1">
    <property type="nucleotide sequence ID" value="NZ_CP016340.1"/>
</dbReference>
<dbReference type="AlphaFoldDB" id="A0A157QBK7"/>
<sequence>MPNSRDPYVDFFLAADRAVAEIQTLEIRQVSFSRVWRLQFHYRNGLTAALETGAIAEFQYVPMSIQPLEDRGTLDFGLGVTLGDLGDILPDEIERARAAETLRTHPPQVIYRVYRSDDLSRPMLGPVDLEAREIGRTRDGAKFNATAPELNVTKTGERYTTDRFPMLLGVL</sequence>
<dbReference type="Proteomes" id="UP000076825">
    <property type="component" value="Chromosome 1"/>
</dbReference>
<proteinExistence type="predicted"/>